<dbReference type="OrthoDB" id="7405099at2"/>
<evidence type="ECO:0000313" key="1">
    <source>
        <dbReference type="EMBL" id="QGY80747.1"/>
    </source>
</evidence>
<accession>A0A6I6L9H6</accession>
<reference evidence="2" key="1">
    <citation type="submission" date="2019-01" db="EMBL/GenBank/DDBJ databases">
        <title>Sphingorhabdus lacus sp.nov., isolated from an oligotrophic freshwater lake.</title>
        <authorList>
            <person name="Park M."/>
        </authorList>
    </citation>
    <scope>NUCLEOTIDE SEQUENCE [LARGE SCALE GENOMIC DNA]</scope>
    <source>
        <strain evidence="2">IMCC1753</strain>
    </source>
</reference>
<keyword evidence="2" id="KW-1185">Reference proteome</keyword>
<protein>
    <submittedName>
        <fullName evidence="1">Conjugal transfer protein TraE</fullName>
    </submittedName>
</protein>
<sequence>MLTHISHERSQSLLRQRNLLALTSVALGLALVVTGGLAATRDREVVLVPTIAKPLSISKSGVSADYLELVTRDASLMLLNRSPEGLDYWMAQILELASPAHHGSLKAELVRIVEEQRGSDVTQAFVIKGLIVDPNKLTSEVHGTLKTLVGAQVIASDERRFRFDWSYQGLRLGLAGFTQINTPENPEENDDAE</sequence>
<dbReference type="InterPro" id="IPR007973">
    <property type="entry name" value="Pilus_assembly_TraE"/>
</dbReference>
<gene>
    <name evidence="1" type="ORF">EUU25_09020</name>
</gene>
<dbReference type="Proteomes" id="UP000428803">
    <property type="component" value="Chromosome"/>
</dbReference>
<evidence type="ECO:0000313" key="2">
    <source>
        <dbReference type="Proteomes" id="UP000428803"/>
    </source>
</evidence>
<dbReference type="AlphaFoldDB" id="A0A6I6L9H6"/>
<name>A0A6I6L9H6_9SPHN</name>
<dbReference type="Pfam" id="PF05309">
    <property type="entry name" value="TraE"/>
    <property type="match status" value="1"/>
</dbReference>
<dbReference type="RefSeq" id="WP_158900267.1">
    <property type="nucleotide sequence ID" value="NZ_CP035733.1"/>
</dbReference>
<organism evidence="1 2">
    <name type="scientific">Sphingorhabdus lacus</name>
    <dbReference type="NCBI Taxonomy" id="392610"/>
    <lineage>
        <taxon>Bacteria</taxon>
        <taxon>Pseudomonadati</taxon>
        <taxon>Pseudomonadota</taxon>
        <taxon>Alphaproteobacteria</taxon>
        <taxon>Sphingomonadales</taxon>
        <taxon>Sphingomonadaceae</taxon>
        <taxon>Sphingorhabdus</taxon>
    </lineage>
</organism>
<proteinExistence type="predicted"/>
<dbReference type="EMBL" id="CP035733">
    <property type="protein sequence ID" value="QGY80747.1"/>
    <property type="molecule type" value="Genomic_DNA"/>
</dbReference>
<dbReference type="KEGG" id="slaa:EUU25_09020"/>